<reference evidence="6" key="2">
    <citation type="submission" date="2017-06" db="EMBL/GenBank/DDBJ databases">
        <title>WGS assembly of Brachypodium distachyon.</title>
        <authorList>
            <consortium name="The International Brachypodium Initiative"/>
            <person name="Lucas S."/>
            <person name="Harmon-Smith M."/>
            <person name="Lail K."/>
            <person name="Tice H."/>
            <person name="Grimwood J."/>
            <person name="Bruce D."/>
            <person name="Barry K."/>
            <person name="Shu S."/>
            <person name="Lindquist E."/>
            <person name="Wang M."/>
            <person name="Pitluck S."/>
            <person name="Vogel J.P."/>
            <person name="Garvin D.F."/>
            <person name="Mockler T.C."/>
            <person name="Schmutz J."/>
            <person name="Rokhsar D."/>
            <person name="Bevan M.W."/>
        </authorList>
    </citation>
    <scope>NUCLEOTIDE SEQUENCE</scope>
    <source>
        <strain evidence="6">Bd21</strain>
    </source>
</reference>
<feature type="domain" description="TFIIB-type" evidence="5">
    <location>
        <begin position="130"/>
        <end position="172"/>
    </location>
</feature>
<dbReference type="GO" id="GO:0006352">
    <property type="term" value="P:DNA-templated transcription initiation"/>
    <property type="evidence" value="ECO:0000318"/>
    <property type="project" value="GO_Central"/>
</dbReference>
<dbReference type="STRING" id="15368.A0A0Q3H091"/>
<name>A0A0Q3H091_BRADI</name>
<sequence>MYDVANGLRYCKGCRRVTTVTVDPASGDTVCTECSLVLNERYVEESTEWRSFLNHGAPSDESRSRVGDPADHFFTNLQFGNAVAGPAPGNAQTNKALPRMRGSSAGGSGVAMPKTRGAAEMYDVAHSLHYCKGCRRVTAITVDPSSGDTVCTECSLVLNERYVDESFEWRTFLNHGAPADESRRRVGDPIAGPAPGDAQTNTALPRKRGGGAGGSCVAKPKTRGAAATAALDRALADAFHAMDGMAERLGLATTVKDRAKDVLRKLEVAKVFRKGGKCRNRQALYAACLLMACRGEGTQLTFKELASVTGDSATAGIKDTGRLAAALEMGAVVRAGDYLHRFGSLLGMGQEELHAAQQAARRLEKDLDVRRNPGSIAAAVIYMAVERANAGKSIRDVSTATGVGEVTIRDVYNKDLSPHADLLFG</sequence>
<dbReference type="PRINTS" id="PR00685">
    <property type="entry name" value="TIFACTORIIB"/>
</dbReference>
<evidence type="ECO:0000256" key="1">
    <source>
        <dbReference type="ARBA" id="ARBA00023015"/>
    </source>
</evidence>
<dbReference type="InterPro" id="IPR036915">
    <property type="entry name" value="Cyclin-like_sf"/>
</dbReference>
<dbReference type="SUPFAM" id="SSF47954">
    <property type="entry name" value="Cyclin-like"/>
    <property type="match status" value="2"/>
</dbReference>
<dbReference type="PANTHER" id="PTHR11618:SF43">
    <property type="entry name" value="CYCLIN-LIKE DOMAIN-CONTAINING PROTEIN"/>
    <property type="match status" value="1"/>
</dbReference>
<feature type="domain" description="Transcription factor TFIIB cyclin-like" evidence="4">
    <location>
        <begin position="233"/>
        <end position="309"/>
    </location>
</feature>
<dbReference type="AlphaFoldDB" id="A0A0Q3H091"/>
<dbReference type="GO" id="GO:0017025">
    <property type="term" value="F:TBP-class protein binding"/>
    <property type="evidence" value="ECO:0000318"/>
    <property type="project" value="GO_Central"/>
</dbReference>
<dbReference type="InParanoid" id="A0A0Q3H091"/>
<evidence type="ECO:0000313" key="8">
    <source>
        <dbReference type="Proteomes" id="UP000008810"/>
    </source>
</evidence>
<evidence type="ECO:0000259" key="5">
    <source>
        <dbReference type="Pfam" id="PF08271"/>
    </source>
</evidence>
<dbReference type="OrthoDB" id="638352at2759"/>
<feature type="domain" description="Transcription factor TFIIB cyclin-like" evidence="4">
    <location>
        <begin position="333"/>
        <end position="414"/>
    </location>
</feature>
<protein>
    <recommendedName>
        <fullName evidence="9">TFIIB-type domain-containing protein</fullName>
    </recommendedName>
</protein>
<dbReference type="Proteomes" id="UP000008810">
    <property type="component" value="Chromosome 1"/>
</dbReference>
<gene>
    <name evidence="6" type="ORF">BRADI_1g26746v3</name>
</gene>
<dbReference type="SUPFAM" id="SSF57783">
    <property type="entry name" value="Zinc beta-ribbon"/>
    <property type="match status" value="2"/>
</dbReference>
<evidence type="ECO:0000313" key="7">
    <source>
        <dbReference type="EnsemblPlants" id="KQK16101"/>
    </source>
</evidence>
<dbReference type="PANTHER" id="PTHR11618">
    <property type="entry name" value="TRANSCRIPTION INITIATION FACTOR IIB-RELATED"/>
    <property type="match status" value="1"/>
</dbReference>
<dbReference type="GO" id="GO:0016251">
    <property type="term" value="F:RNA polymerase II general transcription initiation factor activity"/>
    <property type="evidence" value="ECO:0000318"/>
    <property type="project" value="GO_Central"/>
</dbReference>
<dbReference type="Gramene" id="KQK16101">
    <property type="protein sequence ID" value="KQK16101"/>
    <property type="gene ID" value="BRADI_1g26746v3"/>
</dbReference>
<keyword evidence="2" id="KW-0804">Transcription</keyword>
<dbReference type="Pfam" id="PF00382">
    <property type="entry name" value="TFIIB"/>
    <property type="match status" value="2"/>
</dbReference>
<dbReference type="GO" id="GO:0005634">
    <property type="term" value="C:nucleus"/>
    <property type="evidence" value="ECO:0000318"/>
    <property type="project" value="GO_Central"/>
</dbReference>
<dbReference type="Gene3D" id="1.10.472.10">
    <property type="entry name" value="Cyclin-like"/>
    <property type="match status" value="1"/>
</dbReference>
<dbReference type="GO" id="GO:0070897">
    <property type="term" value="P:transcription preinitiation complex assembly"/>
    <property type="evidence" value="ECO:0007669"/>
    <property type="project" value="InterPro"/>
</dbReference>
<dbReference type="Pfam" id="PF08271">
    <property type="entry name" value="Zn_Ribbon_TF"/>
    <property type="match status" value="2"/>
</dbReference>
<keyword evidence="8" id="KW-1185">Reference proteome</keyword>
<keyword evidence="1" id="KW-0805">Transcription regulation</keyword>
<evidence type="ECO:0000256" key="2">
    <source>
        <dbReference type="ARBA" id="ARBA00023163"/>
    </source>
</evidence>
<accession>A0A0Q3H091</accession>
<feature type="domain" description="TFIIB-type" evidence="5">
    <location>
        <begin position="10"/>
        <end position="52"/>
    </location>
</feature>
<organism evidence="6">
    <name type="scientific">Brachypodium distachyon</name>
    <name type="common">Purple false brome</name>
    <name type="synonym">Trachynia distachya</name>
    <dbReference type="NCBI Taxonomy" id="15368"/>
    <lineage>
        <taxon>Eukaryota</taxon>
        <taxon>Viridiplantae</taxon>
        <taxon>Streptophyta</taxon>
        <taxon>Embryophyta</taxon>
        <taxon>Tracheophyta</taxon>
        <taxon>Spermatophyta</taxon>
        <taxon>Magnoliopsida</taxon>
        <taxon>Liliopsida</taxon>
        <taxon>Poales</taxon>
        <taxon>Poaceae</taxon>
        <taxon>BOP clade</taxon>
        <taxon>Pooideae</taxon>
        <taxon>Stipodae</taxon>
        <taxon>Brachypodieae</taxon>
        <taxon>Brachypodium</taxon>
    </lineage>
</organism>
<evidence type="ECO:0000313" key="6">
    <source>
        <dbReference type="EMBL" id="KQK16101.1"/>
    </source>
</evidence>
<evidence type="ECO:0000259" key="4">
    <source>
        <dbReference type="Pfam" id="PF00382"/>
    </source>
</evidence>
<dbReference type="GO" id="GO:0097550">
    <property type="term" value="C:transcription preinitiation complex"/>
    <property type="evidence" value="ECO:0000318"/>
    <property type="project" value="GO_Central"/>
</dbReference>
<proteinExistence type="predicted"/>
<reference evidence="6 7" key="1">
    <citation type="journal article" date="2010" name="Nature">
        <title>Genome sequencing and analysis of the model grass Brachypodium distachyon.</title>
        <authorList>
            <consortium name="International Brachypodium Initiative"/>
        </authorList>
    </citation>
    <scope>NUCLEOTIDE SEQUENCE [LARGE SCALE GENOMIC DNA]</scope>
    <source>
        <strain evidence="6 7">Bd21</strain>
    </source>
</reference>
<dbReference type="InterPro" id="IPR013150">
    <property type="entry name" value="TFIIB_cyclin"/>
</dbReference>
<dbReference type="InterPro" id="IPR013137">
    <property type="entry name" value="Znf_TFIIB"/>
</dbReference>
<dbReference type="EMBL" id="CM000880">
    <property type="protein sequence ID" value="KQK16101.1"/>
    <property type="molecule type" value="Genomic_DNA"/>
</dbReference>
<evidence type="ECO:0008006" key="9">
    <source>
        <dbReference type="Google" id="ProtNLM"/>
    </source>
</evidence>
<dbReference type="EnsemblPlants" id="KQK16101">
    <property type="protein sequence ID" value="KQK16101"/>
    <property type="gene ID" value="BRADI_1g26746v3"/>
</dbReference>
<feature type="region of interest" description="Disordered" evidence="3">
    <location>
        <begin position="179"/>
        <end position="217"/>
    </location>
</feature>
<reference evidence="7" key="3">
    <citation type="submission" date="2018-08" db="UniProtKB">
        <authorList>
            <consortium name="EnsemblPlants"/>
        </authorList>
    </citation>
    <scope>IDENTIFICATION</scope>
    <source>
        <strain evidence="7">cv. Bd21</strain>
    </source>
</reference>
<dbReference type="InterPro" id="IPR000812">
    <property type="entry name" value="TFIIB"/>
</dbReference>
<dbReference type="Gene3D" id="1.10.472.170">
    <property type="match status" value="2"/>
</dbReference>
<evidence type="ECO:0000256" key="3">
    <source>
        <dbReference type="SAM" id="MobiDB-lite"/>
    </source>
</evidence>